<reference evidence="1 2" key="1">
    <citation type="submission" date="2016-05" db="EMBL/GenBank/DDBJ databases">
        <authorList>
            <person name="Ramsay J.P."/>
        </authorList>
    </citation>
    <scope>NUCLEOTIDE SEQUENCE [LARGE SCALE GENOMIC DNA]</scope>
    <source>
        <strain evidence="1 2">NZP2042</strain>
    </source>
</reference>
<sequence>MIIELFGPPGAGKTTLLRGLCQGMAKQGINVKTVNGYRLIEYGSAQDDGPEVRHGIGRIGKKIATSAPVLLSTLPKDGVAARLLASIPLRSRTWSWRMKVDIAQLCESWRKAQESEGYFIFEEGLIQALCALVLLARSPSIDAVRDTLAFLPRPDVLIQIDAPQETLRRRLMDRHAAQPLIEVLLFELGVERGLKQASISREVGECLRQGGWPLIKVNGADSHDFDKIIKRILGEHVNETAVA</sequence>
<organism evidence="1 2">
    <name type="scientific">Rhizobium loti</name>
    <name type="common">Mesorhizobium loti</name>
    <dbReference type="NCBI Taxonomy" id="381"/>
    <lineage>
        <taxon>Bacteria</taxon>
        <taxon>Pseudomonadati</taxon>
        <taxon>Pseudomonadota</taxon>
        <taxon>Alphaproteobacteria</taxon>
        <taxon>Hyphomicrobiales</taxon>
        <taxon>Phyllobacteriaceae</taxon>
        <taxon>Mesorhizobium</taxon>
    </lineage>
</organism>
<dbReference type="EMBL" id="LYTK01000010">
    <property type="protein sequence ID" value="OBQ66624.1"/>
    <property type="molecule type" value="Genomic_DNA"/>
</dbReference>
<evidence type="ECO:0000313" key="2">
    <source>
        <dbReference type="Proteomes" id="UP000093737"/>
    </source>
</evidence>
<comment type="caution">
    <text evidence="1">The sequence shown here is derived from an EMBL/GenBank/DDBJ whole genome shotgun (WGS) entry which is preliminary data.</text>
</comment>
<dbReference type="GO" id="GO:0005524">
    <property type="term" value="F:ATP binding"/>
    <property type="evidence" value="ECO:0007669"/>
    <property type="project" value="InterPro"/>
</dbReference>
<dbReference type="InterPro" id="IPR027417">
    <property type="entry name" value="P-loop_NTPase"/>
</dbReference>
<dbReference type="AlphaFoldDB" id="A0A6M7U217"/>
<accession>A0A6M7U217</accession>
<dbReference type="Gene3D" id="3.40.50.300">
    <property type="entry name" value="P-loop containing nucleotide triphosphate hydrolases"/>
    <property type="match status" value="1"/>
</dbReference>
<dbReference type="InterPro" id="IPR003959">
    <property type="entry name" value="ATPase_AAA_core"/>
</dbReference>
<dbReference type="GO" id="GO:0016779">
    <property type="term" value="F:nucleotidyltransferase activity"/>
    <property type="evidence" value="ECO:0007669"/>
    <property type="project" value="UniProtKB-KW"/>
</dbReference>
<protein>
    <submittedName>
        <fullName evidence="1">Sulfate adenylyltransferase</fullName>
    </submittedName>
</protein>
<dbReference type="GO" id="GO:0016887">
    <property type="term" value="F:ATP hydrolysis activity"/>
    <property type="evidence" value="ECO:0007669"/>
    <property type="project" value="InterPro"/>
</dbReference>
<proteinExistence type="predicted"/>
<keyword evidence="1" id="KW-0548">Nucleotidyltransferase</keyword>
<gene>
    <name evidence="1" type="ORF">A8145_29805</name>
</gene>
<keyword evidence="1" id="KW-0808">Transferase</keyword>
<dbReference type="Pfam" id="PF00004">
    <property type="entry name" value="AAA"/>
    <property type="match status" value="1"/>
</dbReference>
<dbReference type="Proteomes" id="UP000093737">
    <property type="component" value="Unassembled WGS sequence"/>
</dbReference>
<dbReference type="RefSeq" id="WP_056570869.1">
    <property type="nucleotide sequence ID" value="NZ_CP033334.1"/>
</dbReference>
<name>A0A6M7U217_RHILI</name>
<dbReference type="SUPFAM" id="SSF52540">
    <property type="entry name" value="P-loop containing nucleoside triphosphate hydrolases"/>
    <property type="match status" value="1"/>
</dbReference>
<evidence type="ECO:0000313" key="1">
    <source>
        <dbReference type="EMBL" id="OBQ66624.1"/>
    </source>
</evidence>